<evidence type="ECO:0000313" key="6">
    <source>
        <dbReference type="Proteomes" id="UP000322315"/>
    </source>
</evidence>
<dbReference type="Pfam" id="PF11127">
    <property type="entry name" value="YgaP-like_TM"/>
    <property type="match status" value="1"/>
</dbReference>
<reference evidence="4 5" key="2">
    <citation type="submission" date="2019-07" db="EMBL/GenBank/DDBJ databases">
        <title>Algibacter marinivivus sp. nov., isolated from the surface of a marine red alga.</title>
        <authorList>
            <person name="Zhong X."/>
            <person name="Xu W."/>
            <person name="Zhang Y."/>
            <person name="Zhang Q."/>
            <person name="Du Z."/>
        </authorList>
    </citation>
    <scope>NUCLEOTIDE SEQUENCE [LARGE SCALE GENOMIC DNA]</scope>
    <source>
        <strain evidence="4 5">RU-4-M-4</strain>
    </source>
</reference>
<reference evidence="3" key="3">
    <citation type="submission" date="2019-09" db="EMBL/GenBank/DDBJ databases">
        <authorList>
            <person name="Zhang D.-C."/>
        </authorList>
    </citation>
    <scope>NUCLEOTIDE SEQUENCE</scope>
    <source>
        <strain evidence="3">RU-4-M-4</strain>
    </source>
</reference>
<feature type="transmembrane region" description="Helical" evidence="1">
    <location>
        <begin position="36"/>
        <end position="55"/>
    </location>
</feature>
<dbReference type="EMBL" id="VMBF01000012">
    <property type="protein sequence ID" value="TSJ72147.1"/>
    <property type="molecule type" value="Genomic_DNA"/>
</dbReference>
<keyword evidence="1" id="KW-0812">Transmembrane</keyword>
<dbReference type="Proteomes" id="UP000315145">
    <property type="component" value="Unassembled WGS sequence"/>
</dbReference>
<evidence type="ECO:0000259" key="2">
    <source>
        <dbReference type="Pfam" id="PF11127"/>
    </source>
</evidence>
<evidence type="ECO:0000256" key="1">
    <source>
        <dbReference type="SAM" id="Phobius"/>
    </source>
</evidence>
<evidence type="ECO:0000313" key="4">
    <source>
        <dbReference type="EMBL" id="TSJ72147.1"/>
    </source>
</evidence>
<accession>A0A5M7B1Z6</accession>
<feature type="transmembrane region" description="Helical" evidence="1">
    <location>
        <begin position="12"/>
        <end position="30"/>
    </location>
</feature>
<dbReference type="InterPro" id="IPR021309">
    <property type="entry name" value="YgaP-like_TM"/>
</dbReference>
<gene>
    <name evidence="3" type="ORF">F2B50_17000</name>
    <name evidence="4" type="ORF">FPF71_17000</name>
</gene>
<keyword evidence="1" id="KW-0472">Membrane</keyword>
<organism evidence="3 6">
    <name type="scientific">Algibacter amylolyticus</name>
    <dbReference type="NCBI Taxonomy" id="1608400"/>
    <lineage>
        <taxon>Bacteria</taxon>
        <taxon>Pseudomonadati</taxon>
        <taxon>Bacteroidota</taxon>
        <taxon>Flavobacteriia</taxon>
        <taxon>Flavobacteriales</taxon>
        <taxon>Flavobacteriaceae</taxon>
        <taxon>Algibacter</taxon>
    </lineage>
</organism>
<dbReference type="OrthoDB" id="1449682at2"/>
<reference evidence="3 6" key="1">
    <citation type="journal article" date="2015" name="Int. J. Syst. Evol. Microbiol.">
        <title>Algibacter amylolyticus sp. nov., isolated from intertidal sediment.</title>
        <authorList>
            <person name="Zhang D.C."/>
            <person name="Wu J."/>
            <person name="Neuner K."/>
            <person name="Yao J."/>
            <person name="Margesin R."/>
        </authorList>
    </citation>
    <scope>NUCLEOTIDE SEQUENCE [LARGE SCALE GENOMIC DNA]</scope>
    <source>
        <strain evidence="3 6">RU-4-M-4</strain>
    </source>
</reference>
<feature type="domain" description="Inner membrane protein YgaP-like transmembrane" evidence="2">
    <location>
        <begin position="6"/>
        <end position="67"/>
    </location>
</feature>
<evidence type="ECO:0000313" key="3">
    <source>
        <dbReference type="EMBL" id="KAA5821201.1"/>
    </source>
</evidence>
<dbReference type="EMBL" id="VWRS01000012">
    <property type="protein sequence ID" value="KAA5821201.1"/>
    <property type="molecule type" value="Genomic_DNA"/>
</dbReference>
<name>A0A5M7B1Z6_9FLAO</name>
<keyword evidence="1" id="KW-1133">Transmembrane helix</keyword>
<sequence length="88" mass="10295">MKIKLKRNMSNFDRIVRFLVVLILLSVLYFTEIKGLLAIVIILICIPFLFASVTAHCPFYQSTNLSTYTHEDFENIDSFKDTEFKDKL</sequence>
<protein>
    <submittedName>
        <fullName evidence="3">DUF2892 domain-containing protein</fullName>
    </submittedName>
</protein>
<dbReference type="Proteomes" id="UP000322315">
    <property type="component" value="Unassembled WGS sequence"/>
</dbReference>
<keyword evidence="5" id="KW-1185">Reference proteome</keyword>
<evidence type="ECO:0000313" key="5">
    <source>
        <dbReference type="Proteomes" id="UP000315145"/>
    </source>
</evidence>
<proteinExistence type="predicted"/>
<dbReference type="AlphaFoldDB" id="A0A5M7B1Z6"/>
<comment type="caution">
    <text evidence="3">The sequence shown here is derived from an EMBL/GenBank/DDBJ whole genome shotgun (WGS) entry which is preliminary data.</text>
</comment>